<feature type="domain" description="FRG" evidence="1">
    <location>
        <begin position="325"/>
        <end position="433"/>
    </location>
</feature>
<dbReference type="RefSeq" id="WP_199386083.1">
    <property type="nucleotide sequence ID" value="NZ_JAEMHM010000020.1"/>
</dbReference>
<dbReference type="Pfam" id="PF04250">
    <property type="entry name" value="DUF429"/>
    <property type="match status" value="1"/>
</dbReference>
<dbReference type="Pfam" id="PF08867">
    <property type="entry name" value="FRG"/>
    <property type="match status" value="1"/>
</dbReference>
<name>A0A8J7M211_9BACT</name>
<sequence>MDAYAGIDIAFAKKKLLPVSVCAWRDGVLEPLPLRSATAPLPPQGSGNAKILDDAIVKEFAELTVRYLRDVERTFGVTIRRIAIDAPSDPKVNGATRREAEKGLDRKKISCISTPNANQFGKIRDKAKAHLANGGEESRLPHANQLWMLVGFDLFRRLRQEWECLEVFPQAIAVTLGANGVHKTKEEGLLSQLSAAARFTGWPTIPDPRCLNQIGYGRHHDNLDAYLAAWVASLDVKDREPIGIPPNDVIWVPRVPVEQQIQQKMARSCNWSQQLQQVATEWKMAMAGTDRVAQEPFLGDRPFGKFVFTEHAGSWSDFQKWVDGMEGSWGFRGQRESSWSLETSLDRAVRVEYENGYHHLDRDSEQDELLFRFRQQAHHYISHFPAVEDLASWLAIMQHHGVPTRLLDWTKSAYVASYFAFLEEPYEETCAVWAINLDWIDSRGHELVSLETVISVMQSIQTNGGNRYSSIPLTKEPVIVKVDPLRANQRMIAQQGFFLCRLLHEASFCQTLMRMIMTPEVPNVPVLKKLTVDKNLRIEFLKKLREMNIHAGSLFPGLDGFAQSLRHELEIKVDDARQVDEDEAGDM</sequence>
<dbReference type="Proteomes" id="UP000636888">
    <property type="component" value="Unassembled WGS sequence"/>
</dbReference>
<evidence type="ECO:0000259" key="1">
    <source>
        <dbReference type="SMART" id="SM00901"/>
    </source>
</evidence>
<organism evidence="2 3">
    <name type="scientific">Geomesophilobacter sediminis</name>
    <dbReference type="NCBI Taxonomy" id="2798584"/>
    <lineage>
        <taxon>Bacteria</taxon>
        <taxon>Pseudomonadati</taxon>
        <taxon>Thermodesulfobacteriota</taxon>
        <taxon>Desulfuromonadia</taxon>
        <taxon>Geobacterales</taxon>
        <taxon>Geobacteraceae</taxon>
        <taxon>Geomesophilobacter</taxon>
    </lineage>
</organism>
<gene>
    <name evidence="2" type="ORF">JFN93_20870</name>
</gene>
<dbReference type="InterPro" id="IPR014966">
    <property type="entry name" value="FRG-dom"/>
</dbReference>
<evidence type="ECO:0000313" key="3">
    <source>
        <dbReference type="Proteomes" id="UP000636888"/>
    </source>
</evidence>
<keyword evidence="3" id="KW-1185">Reference proteome</keyword>
<dbReference type="EMBL" id="JAEMHM010000020">
    <property type="protein sequence ID" value="MBJ6727172.1"/>
    <property type="molecule type" value="Genomic_DNA"/>
</dbReference>
<evidence type="ECO:0000313" key="2">
    <source>
        <dbReference type="EMBL" id="MBJ6727172.1"/>
    </source>
</evidence>
<reference evidence="2" key="1">
    <citation type="submission" date="2020-12" db="EMBL/GenBank/DDBJ databases">
        <title>Geomonas sp. Red875, isolated from river sediment.</title>
        <authorList>
            <person name="Xu Z."/>
            <person name="Zhang Z."/>
            <person name="Masuda Y."/>
            <person name="Itoh H."/>
            <person name="Senoo K."/>
        </authorList>
    </citation>
    <scope>NUCLEOTIDE SEQUENCE</scope>
    <source>
        <strain evidence="2">Red875</strain>
    </source>
</reference>
<dbReference type="AlphaFoldDB" id="A0A8J7M211"/>
<dbReference type="SMART" id="SM00901">
    <property type="entry name" value="FRG"/>
    <property type="match status" value="1"/>
</dbReference>
<proteinExistence type="predicted"/>
<protein>
    <submittedName>
        <fullName evidence="2">FRG domain-containing protein</fullName>
    </submittedName>
</protein>
<comment type="caution">
    <text evidence="2">The sequence shown here is derived from an EMBL/GenBank/DDBJ whole genome shotgun (WGS) entry which is preliminary data.</text>
</comment>
<accession>A0A8J7M211</accession>
<dbReference type="InterPro" id="IPR007362">
    <property type="entry name" value="DUF429"/>
</dbReference>